<name>A0A372NP57_9SPHI</name>
<gene>
    <name evidence="3" type="ORF">D0C36_23640</name>
</gene>
<keyword evidence="1" id="KW-0812">Transmembrane</keyword>
<dbReference type="InterPro" id="IPR032033">
    <property type="entry name" value="Cytochrome_P460"/>
</dbReference>
<comment type="caution">
    <text evidence="3">The sequence shown here is derived from an EMBL/GenBank/DDBJ whole genome shotgun (WGS) entry which is preliminary data.</text>
</comment>
<feature type="domain" description="Haem-binding" evidence="2">
    <location>
        <begin position="29"/>
        <end position="158"/>
    </location>
</feature>
<dbReference type="Pfam" id="PF16694">
    <property type="entry name" value="Cytochrome_P460"/>
    <property type="match status" value="1"/>
</dbReference>
<evidence type="ECO:0000259" key="2">
    <source>
        <dbReference type="SMART" id="SM01235"/>
    </source>
</evidence>
<dbReference type="CDD" id="cd20753">
    <property type="entry name" value="cyt_P460_Mc-like"/>
    <property type="match status" value="1"/>
</dbReference>
<dbReference type="Gene3D" id="3.50.70.20">
    <property type="entry name" value="Cytochrome P460"/>
    <property type="match status" value="1"/>
</dbReference>
<sequence length="331" mass="37487">MLGYSLVKKLRSMVSSKKLRLWPIAGILLVGIISIQFIQVPVQNDKVTHPINASEEVAKIFRKACYDCHSNESKFNWYDKVAPVSWLVNHDVKVARSRFNFSTFDTLSATDQQVRLWEMVNMVLAGKMPLNSYTILHPEAKLTPHDVEVLKNYVVSISPTRYHDSSQIKSAEEEQKVLVDKSTASKNIAVAPNGVRFIPDYKNWEVISTTSRFDNHTMRVIYGNKVTVNAIQSGRIKPFPDGAAIVKVVYNIIEEKNGEVYPGAFNNIQIMIKDEKRFPESKGWGFGRFNGKGLKPYGETAAFNTTCYNCHKIADETGYVFSIPLENKDLK</sequence>
<dbReference type="SMART" id="SM01235">
    <property type="entry name" value="Haem_bd"/>
    <property type="match status" value="1"/>
</dbReference>
<dbReference type="Proteomes" id="UP000264217">
    <property type="component" value="Unassembled WGS sequence"/>
</dbReference>
<organism evidence="3 4">
    <name type="scientific">Mucilaginibacter conchicola</name>
    <dbReference type="NCBI Taxonomy" id="2303333"/>
    <lineage>
        <taxon>Bacteria</taxon>
        <taxon>Pseudomonadati</taxon>
        <taxon>Bacteroidota</taxon>
        <taxon>Sphingobacteriia</taxon>
        <taxon>Sphingobacteriales</taxon>
        <taxon>Sphingobacteriaceae</taxon>
        <taxon>Mucilaginibacter</taxon>
    </lineage>
</organism>
<keyword evidence="1" id="KW-1133">Transmembrane helix</keyword>
<evidence type="ECO:0000256" key="1">
    <source>
        <dbReference type="SAM" id="Phobius"/>
    </source>
</evidence>
<dbReference type="InterPro" id="IPR038142">
    <property type="entry name" value="Cytochrome_P460_sp"/>
</dbReference>
<dbReference type="Pfam" id="PF14376">
    <property type="entry name" value="Haem_bd"/>
    <property type="match status" value="1"/>
</dbReference>
<dbReference type="EMBL" id="QWDC01000006">
    <property type="protein sequence ID" value="RFZ90023.1"/>
    <property type="molecule type" value="Genomic_DNA"/>
</dbReference>
<protein>
    <recommendedName>
        <fullName evidence="2">Haem-binding domain-containing protein</fullName>
    </recommendedName>
</protein>
<feature type="transmembrane region" description="Helical" evidence="1">
    <location>
        <begin position="21"/>
        <end position="38"/>
    </location>
</feature>
<dbReference type="AlphaFoldDB" id="A0A372NP57"/>
<accession>A0A372NP57</accession>
<proteinExistence type="predicted"/>
<evidence type="ECO:0000313" key="3">
    <source>
        <dbReference type="EMBL" id="RFZ90023.1"/>
    </source>
</evidence>
<dbReference type="InterPro" id="IPR025992">
    <property type="entry name" value="Haem-bd"/>
</dbReference>
<keyword evidence="4" id="KW-1185">Reference proteome</keyword>
<reference evidence="3 4" key="1">
    <citation type="submission" date="2018-08" db="EMBL/GenBank/DDBJ databases">
        <title>Mucilaginibacter sp. MYSH2.</title>
        <authorList>
            <person name="Seo T."/>
        </authorList>
    </citation>
    <scope>NUCLEOTIDE SEQUENCE [LARGE SCALE GENOMIC DNA]</scope>
    <source>
        <strain evidence="3 4">MYSH2</strain>
    </source>
</reference>
<evidence type="ECO:0000313" key="4">
    <source>
        <dbReference type="Proteomes" id="UP000264217"/>
    </source>
</evidence>
<keyword evidence="1" id="KW-0472">Membrane</keyword>